<evidence type="ECO:0000256" key="1">
    <source>
        <dbReference type="SAM" id="SignalP"/>
    </source>
</evidence>
<evidence type="ECO:0000313" key="3">
    <source>
        <dbReference type="Proteomes" id="UP000297998"/>
    </source>
</evidence>
<evidence type="ECO:0000313" key="2">
    <source>
        <dbReference type="EMBL" id="TGN21870.1"/>
    </source>
</evidence>
<gene>
    <name evidence="2" type="ORF">E4J94_16850</name>
</gene>
<keyword evidence="3" id="KW-1185">Reference proteome</keyword>
<proteinExistence type="predicted"/>
<feature type="chain" id="PRO_5021323837" evidence="1">
    <location>
        <begin position="21"/>
        <end position="174"/>
    </location>
</feature>
<dbReference type="EMBL" id="SRPE01000017">
    <property type="protein sequence ID" value="TGN21870.1"/>
    <property type="molecule type" value="Genomic_DNA"/>
</dbReference>
<dbReference type="RefSeq" id="WP_135836948.1">
    <property type="nucleotide sequence ID" value="NZ_CAUQWU010000018.1"/>
</dbReference>
<feature type="signal peptide" evidence="1">
    <location>
        <begin position="1"/>
        <end position="20"/>
    </location>
</feature>
<protein>
    <submittedName>
        <fullName evidence="2">Uncharacterized protein</fullName>
    </submittedName>
</protein>
<keyword evidence="1" id="KW-0732">Signal</keyword>
<name>A0A4Z1B9Z8_9FLAO</name>
<dbReference type="AlphaFoldDB" id="A0A4Z1B9Z8"/>
<dbReference type="Proteomes" id="UP000297998">
    <property type="component" value="Unassembled WGS sequence"/>
</dbReference>
<comment type="caution">
    <text evidence="2">The sequence shown here is derived from an EMBL/GenBank/DDBJ whole genome shotgun (WGS) entry which is preliminary data.</text>
</comment>
<organism evidence="2 3">
    <name type="scientific">Empedobacter tilapiae</name>
    <dbReference type="NCBI Taxonomy" id="2491114"/>
    <lineage>
        <taxon>Bacteria</taxon>
        <taxon>Pseudomonadati</taxon>
        <taxon>Bacteroidota</taxon>
        <taxon>Flavobacteriia</taxon>
        <taxon>Flavobacteriales</taxon>
        <taxon>Weeksellaceae</taxon>
        <taxon>Empedobacter</taxon>
    </lineage>
</organism>
<sequence>MKKIITTTFFFHLLSFTLQAQVAIGKENVSNNSVSLEFGDSENRGLVLPYIEDASKISENGTIIYDTSDFKVKYLKKGNWVDLSVNENGDEDLTIQGIGKIEQTTAKVAVGQNGDSDTKEGILVLTDTNRSMVLPKVESPHLNIINPSAGMIVYDTKARQLAVYNGTVWTFWKP</sequence>
<accession>A0A4Z1B9Z8</accession>
<reference evidence="2 3" key="1">
    <citation type="submission" date="2019-03" db="EMBL/GenBank/DDBJ databases">
        <title>Empedobacter tilapiae sp. nov., isolated from an intestine of Nile tilapia Oreochromis niloticus.</title>
        <authorList>
            <person name="Kim Y.-O."/>
            <person name="Yoon J.-H."/>
        </authorList>
    </citation>
    <scope>NUCLEOTIDE SEQUENCE [LARGE SCALE GENOMIC DNA]</scope>
    <source>
        <strain evidence="2 3">MRS2</strain>
    </source>
</reference>
<dbReference type="OrthoDB" id="705292at2"/>